<keyword evidence="6" id="KW-0378">Hydrolase</keyword>
<keyword evidence="3" id="KW-0540">Nuclease</keyword>
<dbReference type="CDD" id="cd09641">
    <property type="entry name" value="Cas3''_I"/>
    <property type="match status" value="1"/>
</dbReference>
<keyword evidence="4" id="KW-0479">Metal-binding</keyword>
<dbReference type="GO" id="GO:0004386">
    <property type="term" value="F:helicase activity"/>
    <property type="evidence" value="ECO:0007669"/>
    <property type="project" value="UniProtKB-KW"/>
</dbReference>
<dbReference type="InterPro" id="IPR038257">
    <property type="entry name" value="CRISPR-assoc_Cas3_HD_sf"/>
</dbReference>
<accession>A0A6B4JYV4</accession>
<evidence type="ECO:0000256" key="5">
    <source>
        <dbReference type="ARBA" id="ARBA00022741"/>
    </source>
</evidence>
<dbReference type="PROSITE" id="PS51192">
    <property type="entry name" value="HELICASE_ATP_BIND_1"/>
    <property type="match status" value="1"/>
</dbReference>
<dbReference type="GO" id="GO:0046872">
    <property type="term" value="F:metal ion binding"/>
    <property type="evidence" value="ECO:0007669"/>
    <property type="project" value="UniProtKB-KW"/>
</dbReference>
<dbReference type="SUPFAM" id="SSF52540">
    <property type="entry name" value="P-loop containing nucleoside triphosphate hydrolases"/>
    <property type="match status" value="1"/>
</dbReference>
<dbReference type="SMART" id="SM00487">
    <property type="entry name" value="DEXDc"/>
    <property type="match status" value="1"/>
</dbReference>
<evidence type="ECO:0000256" key="7">
    <source>
        <dbReference type="ARBA" id="ARBA00022806"/>
    </source>
</evidence>
<evidence type="ECO:0000256" key="9">
    <source>
        <dbReference type="ARBA" id="ARBA00023118"/>
    </source>
</evidence>
<dbReference type="InterPro" id="IPR050474">
    <property type="entry name" value="Hel308_SKI2-like"/>
</dbReference>
<dbReference type="AlphaFoldDB" id="A0A6B4JYV4"/>
<keyword evidence="9" id="KW-0051">Antiviral defense</keyword>
<organism evidence="10 11">
    <name type="scientific">Clostridium botulinum</name>
    <dbReference type="NCBI Taxonomy" id="1491"/>
    <lineage>
        <taxon>Bacteria</taxon>
        <taxon>Bacillati</taxon>
        <taxon>Bacillota</taxon>
        <taxon>Clostridia</taxon>
        <taxon>Eubacteriales</taxon>
        <taxon>Clostridiaceae</taxon>
        <taxon>Clostridium</taxon>
    </lineage>
</organism>
<dbReference type="Gene3D" id="3.40.50.300">
    <property type="entry name" value="P-loop containing nucleotide triphosphate hydrolases"/>
    <property type="match status" value="2"/>
</dbReference>
<dbReference type="Pfam" id="PF00270">
    <property type="entry name" value="DEAD"/>
    <property type="match status" value="1"/>
</dbReference>
<evidence type="ECO:0000256" key="1">
    <source>
        <dbReference type="ARBA" id="ARBA00006847"/>
    </source>
</evidence>
<keyword evidence="7" id="KW-0347">Helicase</keyword>
<evidence type="ECO:0000256" key="6">
    <source>
        <dbReference type="ARBA" id="ARBA00022801"/>
    </source>
</evidence>
<comment type="similarity">
    <text evidence="1">In the N-terminal section; belongs to the CRISPR-associated nuclease Cas3-HD family.</text>
</comment>
<evidence type="ECO:0000313" key="11">
    <source>
        <dbReference type="Proteomes" id="UP000472521"/>
    </source>
</evidence>
<evidence type="ECO:0000256" key="8">
    <source>
        <dbReference type="ARBA" id="ARBA00022840"/>
    </source>
</evidence>
<dbReference type="GO" id="GO:0004518">
    <property type="term" value="F:nuclease activity"/>
    <property type="evidence" value="ECO:0007669"/>
    <property type="project" value="UniProtKB-KW"/>
</dbReference>
<sequence>MYFNNTEKVNLEKLIKNSDKIYAHINNDKKETLKEHLDLSLKYLNKICKSKSLDNVFLNFENNLLVGFSDEGKKLYKEMILNTIYMHDIGKINCNFQFRKMKNEYFKNEEGLKSNNSNHSMLSSVIYINHFLGIIKDIKSSKDRNLLIVFMLLNSYIISKHHGTLDSFEEFKRKLVENDGEGKKLYTTQLSAFQNIYKEKMLFNGENEFLKGIFNVNKSVLSNNKGKNFSINLYIYERFLASLLLSCDYYATSNFTDKKEINDFGEINDIEKFYKYYKSNEIYKIIREYEENNYENLEDFSNIDNINILRNELFLDAEKALINNMDKNIFYLEAPTGSGKSNVAFNLSFKIIENFKNINKIFYVYPFNTLIEQNIKTLEKIFKNKNVMEEIAIINSVVPIKMKSKKEINMENLNKNEDSDVLNADYRKALLDRQFLHYPIVLTTHVSIFNYLFGTSKDDIFPLCQIANSIIVLDEIQSYKNKIWKEIITFLNRYSKLLNIKIIIMSATLPNLNKLIDEKIETVNLIEDRVKYFQNSIFKDRVKVDYSLLDEESDIKEVLFNHVIDTSKMLRKNILIEFIKKQTAMDFYKKLIEYNETLEECEKSDIELMTGDDNRVDRNKIIEKIKSLNNKKDISNMKSNKNIILVATQVIEAGVDIDMDMGYKDISMLDSEEQFLGRINRSCIKNNSKVYFFDLDSAAKIYVSDIRKEKHINLTSKHIREILINKDFQEFYDYVIKALNKRAKEHNESSFKSFMLEKVNKLNFKEIEERMKLIDELYENSVFLNRKIKLENGEILEGEKVWSEYISILKNNKLDYAKKKVELSKVSANLNYFIYQVNTNDFIYEERIGNIYYIPDGEKYFVEGKFDRENFNKGIGDFI</sequence>
<dbReference type="Pfam" id="PF22590">
    <property type="entry name" value="Cas3-like_C_2"/>
    <property type="match status" value="1"/>
</dbReference>
<dbReference type="GO" id="GO:0003676">
    <property type="term" value="F:nucleic acid binding"/>
    <property type="evidence" value="ECO:0007669"/>
    <property type="project" value="InterPro"/>
</dbReference>
<gene>
    <name evidence="10" type="primary">cas3</name>
    <name evidence="10" type="ORF">FCV25_09700</name>
</gene>
<evidence type="ECO:0000313" key="10">
    <source>
        <dbReference type="EMBL" id="NFF02039.1"/>
    </source>
</evidence>
<dbReference type="NCBIfam" id="TIGR01596">
    <property type="entry name" value="cas3_HD"/>
    <property type="match status" value="1"/>
</dbReference>
<dbReference type="PROSITE" id="PS51643">
    <property type="entry name" value="HD_CAS3"/>
    <property type="match status" value="1"/>
</dbReference>
<dbReference type="GO" id="GO:0016787">
    <property type="term" value="F:hydrolase activity"/>
    <property type="evidence" value="ECO:0007669"/>
    <property type="project" value="UniProtKB-KW"/>
</dbReference>
<proteinExistence type="inferred from homology"/>
<dbReference type="InterPro" id="IPR011545">
    <property type="entry name" value="DEAD/DEAH_box_helicase_dom"/>
</dbReference>
<dbReference type="InterPro" id="IPR014001">
    <property type="entry name" value="Helicase_ATP-bd"/>
</dbReference>
<evidence type="ECO:0000256" key="2">
    <source>
        <dbReference type="ARBA" id="ARBA00009046"/>
    </source>
</evidence>
<dbReference type="EMBL" id="SWND01000005">
    <property type="protein sequence ID" value="NFF02039.1"/>
    <property type="molecule type" value="Genomic_DNA"/>
</dbReference>
<protein>
    <submittedName>
        <fullName evidence="10">CRISPR-associated helicase Cas3</fullName>
    </submittedName>
</protein>
<keyword evidence="8" id="KW-0067">ATP-binding</keyword>
<evidence type="ECO:0000256" key="3">
    <source>
        <dbReference type="ARBA" id="ARBA00022722"/>
    </source>
</evidence>
<evidence type="ECO:0000256" key="4">
    <source>
        <dbReference type="ARBA" id="ARBA00022723"/>
    </source>
</evidence>
<dbReference type="PANTHER" id="PTHR47961:SF6">
    <property type="entry name" value="DNA-DIRECTED DNA POLYMERASE"/>
    <property type="match status" value="1"/>
</dbReference>
<dbReference type="InterPro" id="IPR027417">
    <property type="entry name" value="P-loop_NTPase"/>
</dbReference>
<name>A0A6B4JYV4_CLOBO</name>
<reference evidence="10 11" key="1">
    <citation type="submission" date="2019-04" db="EMBL/GenBank/DDBJ databases">
        <title>Genome sequencing of Clostridium botulinum Groups I-IV and Clostridium butyricum.</title>
        <authorList>
            <person name="Brunt J."/>
            <person name="Van Vliet A.H.M."/>
            <person name="Stringer S.C."/>
            <person name="Carter A.T."/>
            <person name="Peck M.W."/>
        </authorList>
    </citation>
    <scope>NUCLEOTIDE SEQUENCE [LARGE SCALE GENOMIC DNA]</scope>
    <source>
        <strain evidence="10 11">IFR 18/054</strain>
    </source>
</reference>
<dbReference type="InterPro" id="IPR054712">
    <property type="entry name" value="Cas3-like_dom"/>
</dbReference>
<dbReference type="InterPro" id="IPR006474">
    <property type="entry name" value="Helicase_Cas3_CRISPR-ass_core"/>
</dbReference>
<comment type="caution">
    <text evidence="10">The sequence shown here is derived from an EMBL/GenBank/DDBJ whole genome shotgun (WGS) entry which is preliminary data.</text>
</comment>
<dbReference type="GO" id="GO:0051607">
    <property type="term" value="P:defense response to virus"/>
    <property type="evidence" value="ECO:0007669"/>
    <property type="project" value="UniProtKB-KW"/>
</dbReference>
<dbReference type="Proteomes" id="UP000472521">
    <property type="component" value="Unassembled WGS sequence"/>
</dbReference>
<dbReference type="Gene3D" id="1.10.3210.30">
    <property type="match status" value="1"/>
</dbReference>
<keyword evidence="5" id="KW-0547">Nucleotide-binding</keyword>
<dbReference type="PANTHER" id="PTHR47961">
    <property type="entry name" value="DNA POLYMERASE THETA, PUTATIVE (AFU_ORTHOLOGUE AFUA_1G05260)-RELATED"/>
    <property type="match status" value="1"/>
</dbReference>
<comment type="similarity">
    <text evidence="2">In the central section; belongs to the CRISPR-associated helicase Cas3 family.</text>
</comment>
<dbReference type="GO" id="GO:0005524">
    <property type="term" value="F:ATP binding"/>
    <property type="evidence" value="ECO:0007669"/>
    <property type="project" value="UniProtKB-KW"/>
</dbReference>
<dbReference type="NCBIfam" id="TIGR01587">
    <property type="entry name" value="cas3_core"/>
    <property type="match status" value="1"/>
</dbReference>
<dbReference type="InterPro" id="IPR006483">
    <property type="entry name" value="CRISPR-assoc_Cas3_HD"/>
</dbReference>